<dbReference type="AlphaFoldDB" id="A0A0G4NG23"/>
<sequence length="175" mass="19125">QPAIMASPDMHETTAPASVESRRQHDTGFPEPFNGVSNTTLPHPEADLSPNAFISQDDLTAGKIGKRRSIRRRHKRTISHGRITPQMEAKYHIDPLLEEDEDAPDSMMDGTDGLRSPSGSSIHPVAPVMSISTGRPSTSRDGDSVFSHGAGDASPTMSEGSHRPSFMRRKLRFLK</sequence>
<dbReference type="Proteomes" id="UP000045706">
    <property type="component" value="Unassembled WGS sequence"/>
</dbReference>
<accession>A0A0G4NG23</accession>
<organism evidence="2 3">
    <name type="scientific">Verticillium longisporum</name>
    <name type="common">Verticillium dahliae var. longisporum</name>
    <dbReference type="NCBI Taxonomy" id="100787"/>
    <lineage>
        <taxon>Eukaryota</taxon>
        <taxon>Fungi</taxon>
        <taxon>Dikarya</taxon>
        <taxon>Ascomycota</taxon>
        <taxon>Pezizomycotina</taxon>
        <taxon>Sordariomycetes</taxon>
        <taxon>Hypocreomycetidae</taxon>
        <taxon>Glomerellales</taxon>
        <taxon>Plectosphaerellaceae</taxon>
        <taxon>Verticillium</taxon>
    </lineage>
</organism>
<protein>
    <submittedName>
        <fullName evidence="2">Uncharacterized protein</fullName>
    </submittedName>
</protein>
<evidence type="ECO:0000313" key="3">
    <source>
        <dbReference type="Proteomes" id="UP000045706"/>
    </source>
</evidence>
<evidence type="ECO:0000256" key="1">
    <source>
        <dbReference type="SAM" id="MobiDB-lite"/>
    </source>
</evidence>
<evidence type="ECO:0000313" key="2">
    <source>
        <dbReference type="EMBL" id="CRK45275.1"/>
    </source>
</evidence>
<gene>
    <name evidence="2" type="ORF">BN1723_016519</name>
</gene>
<feature type="non-terminal residue" evidence="2">
    <location>
        <position position="1"/>
    </location>
</feature>
<feature type="compositionally biased region" description="Basic residues" evidence="1">
    <location>
        <begin position="64"/>
        <end position="79"/>
    </location>
</feature>
<feature type="compositionally biased region" description="Basic residues" evidence="1">
    <location>
        <begin position="165"/>
        <end position="175"/>
    </location>
</feature>
<name>A0A0G4NG23_VERLO</name>
<dbReference type="EMBL" id="CVQI01034673">
    <property type="protein sequence ID" value="CRK45275.1"/>
    <property type="molecule type" value="Genomic_DNA"/>
</dbReference>
<feature type="region of interest" description="Disordered" evidence="1">
    <location>
        <begin position="1"/>
        <end position="175"/>
    </location>
</feature>
<reference evidence="3" key="1">
    <citation type="submission" date="2015-05" db="EMBL/GenBank/DDBJ databases">
        <authorList>
            <person name="Fogelqvist Johan"/>
        </authorList>
    </citation>
    <scope>NUCLEOTIDE SEQUENCE [LARGE SCALE GENOMIC DNA]</scope>
</reference>
<proteinExistence type="predicted"/>